<reference evidence="2" key="2">
    <citation type="submission" date="2020-10" db="UniProtKB">
        <authorList>
            <consortium name="WormBaseParasite"/>
        </authorList>
    </citation>
    <scope>IDENTIFICATION</scope>
</reference>
<dbReference type="AlphaFoldDB" id="A0A7E4ZQ25"/>
<reference evidence="1" key="1">
    <citation type="journal article" date="2013" name="Genetics">
        <title>The draft genome and transcriptome of Panagrellus redivivus are shaped by the harsh demands of a free-living lifestyle.</title>
        <authorList>
            <person name="Srinivasan J."/>
            <person name="Dillman A.R."/>
            <person name="Macchietto M.G."/>
            <person name="Heikkinen L."/>
            <person name="Lakso M."/>
            <person name="Fracchia K.M."/>
            <person name="Antoshechkin I."/>
            <person name="Mortazavi A."/>
            <person name="Wong G."/>
            <person name="Sternberg P.W."/>
        </authorList>
    </citation>
    <scope>NUCLEOTIDE SEQUENCE [LARGE SCALE GENOMIC DNA]</scope>
    <source>
        <strain evidence="1">MT8872</strain>
    </source>
</reference>
<proteinExistence type="predicted"/>
<keyword evidence="1" id="KW-1185">Reference proteome</keyword>
<dbReference type="Proteomes" id="UP000492821">
    <property type="component" value="Unassembled WGS sequence"/>
</dbReference>
<sequence length="90" mass="9830">MVCHQLTSAAPLPMEVMGYGQAQGDMSSSAKNAIDALMTVDQTADGSLRSARLQKVMQSLDGSTLQELYELYAKTADVNDEDATFWKRIL</sequence>
<name>A0A7E4ZQ25_PANRE</name>
<evidence type="ECO:0000313" key="2">
    <source>
        <dbReference type="WBParaSite" id="Pan_g10635.t1"/>
    </source>
</evidence>
<dbReference type="WBParaSite" id="Pan_g10635.t1">
    <property type="protein sequence ID" value="Pan_g10635.t1"/>
    <property type="gene ID" value="Pan_g10635"/>
</dbReference>
<evidence type="ECO:0000313" key="1">
    <source>
        <dbReference type="Proteomes" id="UP000492821"/>
    </source>
</evidence>
<accession>A0A7E4ZQ25</accession>
<protein>
    <submittedName>
        <fullName evidence="2">EF-hand domain-containing protein</fullName>
    </submittedName>
</protein>
<organism evidence="1 2">
    <name type="scientific">Panagrellus redivivus</name>
    <name type="common">Microworm</name>
    <dbReference type="NCBI Taxonomy" id="6233"/>
    <lineage>
        <taxon>Eukaryota</taxon>
        <taxon>Metazoa</taxon>
        <taxon>Ecdysozoa</taxon>
        <taxon>Nematoda</taxon>
        <taxon>Chromadorea</taxon>
        <taxon>Rhabditida</taxon>
        <taxon>Tylenchina</taxon>
        <taxon>Panagrolaimomorpha</taxon>
        <taxon>Panagrolaimoidea</taxon>
        <taxon>Panagrolaimidae</taxon>
        <taxon>Panagrellus</taxon>
    </lineage>
</organism>